<protein>
    <submittedName>
        <fullName evidence="1">Uncharacterized protein</fullName>
    </submittedName>
</protein>
<evidence type="ECO:0000313" key="2">
    <source>
        <dbReference type="Proteomes" id="UP000724874"/>
    </source>
</evidence>
<dbReference type="OrthoDB" id="3058706at2759"/>
<keyword evidence="2" id="KW-1185">Reference proteome</keyword>
<comment type="caution">
    <text evidence="1">The sequence shown here is derived from an EMBL/GenBank/DDBJ whole genome shotgun (WGS) entry which is preliminary data.</text>
</comment>
<dbReference type="AlphaFoldDB" id="A0A9P5TI02"/>
<evidence type="ECO:0000313" key="1">
    <source>
        <dbReference type="EMBL" id="KAF8879995.1"/>
    </source>
</evidence>
<sequence>MYQSIDVASSTPSPIGKLSRDILWLIFSLNADMFNPLEYDWEVMEEYSLRFAIDMGKHYMAQKTVRAWKTWMRRDHEANHKCTSTHPGPFSEPNVLFSNNAPLLWELGIHSPYFSLNLRAPWITHLHILKLNIPEIHALEVFNAITKMPLLQHLNITDIQGHPDLKSLDSESIALPHLINLSIHANFEVASAIPNKSVNYISFLPGQPIILDLTFHLTFISHCGSQSLRCSGGVIYLLSGFSNSHWITRGGGIMNQPNWPSFNYAEELLKLLDFYQFRKDHHLSIPTLDLGNHLVDDLAFLDMMSGVRVVWEQGGKQSEYICGSGNQWKLQFRYQMRRCSFSPKSFGKMMTAHLILPYPNPKYLNALA</sequence>
<gene>
    <name evidence="1" type="ORF">CPB84DRAFT_1751531</name>
</gene>
<reference evidence="1" key="1">
    <citation type="submission" date="2020-11" db="EMBL/GenBank/DDBJ databases">
        <authorList>
            <consortium name="DOE Joint Genome Institute"/>
            <person name="Ahrendt S."/>
            <person name="Riley R."/>
            <person name="Andreopoulos W."/>
            <person name="LaButti K."/>
            <person name="Pangilinan J."/>
            <person name="Ruiz-duenas F.J."/>
            <person name="Barrasa J.M."/>
            <person name="Sanchez-Garcia M."/>
            <person name="Camarero S."/>
            <person name="Miyauchi S."/>
            <person name="Serrano A."/>
            <person name="Linde D."/>
            <person name="Babiker R."/>
            <person name="Drula E."/>
            <person name="Ayuso-Fernandez I."/>
            <person name="Pacheco R."/>
            <person name="Padilla G."/>
            <person name="Ferreira P."/>
            <person name="Barriuso J."/>
            <person name="Kellner H."/>
            <person name="Castanera R."/>
            <person name="Alfaro M."/>
            <person name="Ramirez L."/>
            <person name="Pisabarro A.G."/>
            <person name="Kuo A."/>
            <person name="Tritt A."/>
            <person name="Lipzen A."/>
            <person name="He G."/>
            <person name="Yan M."/>
            <person name="Ng V."/>
            <person name="Cullen D."/>
            <person name="Martin F."/>
            <person name="Rosso M.-N."/>
            <person name="Henrissat B."/>
            <person name="Hibbett D."/>
            <person name="Martinez A.T."/>
            <person name="Grigoriev I.V."/>
        </authorList>
    </citation>
    <scope>NUCLEOTIDE SEQUENCE</scope>
    <source>
        <strain evidence="1">AH 44721</strain>
    </source>
</reference>
<proteinExistence type="predicted"/>
<dbReference type="Proteomes" id="UP000724874">
    <property type="component" value="Unassembled WGS sequence"/>
</dbReference>
<organism evidence="1 2">
    <name type="scientific">Gymnopilus junonius</name>
    <name type="common">Spectacular rustgill mushroom</name>
    <name type="synonym">Gymnopilus spectabilis subsp. junonius</name>
    <dbReference type="NCBI Taxonomy" id="109634"/>
    <lineage>
        <taxon>Eukaryota</taxon>
        <taxon>Fungi</taxon>
        <taxon>Dikarya</taxon>
        <taxon>Basidiomycota</taxon>
        <taxon>Agaricomycotina</taxon>
        <taxon>Agaricomycetes</taxon>
        <taxon>Agaricomycetidae</taxon>
        <taxon>Agaricales</taxon>
        <taxon>Agaricineae</taxon>
        <taxon>Hymenogastraceae</taxon>
        <taxon>Gymnopilus</taxon>
    </lineage>
</organism>
<dbReference type="EMBL" id="JADNYJ010000144">
    <property type="protein sequence ID" value="KAF8879995.1"/>
    <property type="molecule type" value="Genomic_DNA"/>
</dbReference>
<name>A0A9P5TI02_GYMJU</name>
<accession>A0A9P5TI02</accession>